<dbReference type="Gene3D" id="3.10.660.10">
    <property type="entry name" value="DPH Zinc finger"/>
    <property type="match status" value="1"/>
</dbReference>
<comment type="subcellular location">
    <subcellularLocation>
        <location evidence="3">Cytoplasm</location>
    </subcellularLocation>
    <subcellularLocation>
        <location evidence="2">Nucleus</location>
    </subcellularLocation>
</comment>
<dbReference type="PROSITE" id="PS51074">
    <property type="entry name" value="DPH_MB"/>
    <property type="match status" value="1"/>
</dbReference>
<dbReference type="GO" id="GO:0046872">
    <property type="term" value="F:metal ion binding"/>
    <property type="evidence" value="ECO:0007669"/>
    <property type="project" value="UniProtKB-KW"/>
</dbReference>
<reference evidence="13 14" key="1">
    <citation type="submission" date="2018-06" db="EMBL/GenBank/DDBJ databases">
        <title>Whole genome sequencing of Candida tropicalis (genome annotated by CSBL at Korea University).</title>
        <authorList>
            <person name="Ahn J."/>
        </authorList>
    </citation>
    <scope>NUCLEOTIDE SEQUENCE [LARGE SCALE GENOMIC DNA]</scope>
    <source>
        <strain evidence="13 14">ATCC 20962</strain>
    </source>
</reference>
<evidence type="ECO:0000256" key="8">
    <source>
        <dbReference type="ARBA" id="ARBA00022833"/>
    </source>
</evidence>
<dbReference type="InterPro" id="IPR007872">
    <property type="entry name" value="DPH_MB_dom"/>
</dbReference>
<dbReference type="InterPro" id="IPR036869">
    <property type="entry name" value="J_dom_sf"/>
</dbReference>
<feature type="domain" description="DPH-type MB" evidence="12">
    <location>
        <begin position="82"/>
        <end position="149"/>
    </location>
</feature>
<gene>
    <name evidence="13" type="primary">JJJ3_1</name>
    <name evidence="13" type="ORF">Cantr_03685</name>
</gene>
<evidence type="ECO:0000256" key="6">
    <source>
        <dbReference type="ARBA" id="ARBA00022490"/>
    </source>
</evidence>
<keyword evidence="9" id="KW-0408">Iron</keyword>
<keyword evidence="10" id="KW-0539">Nucleus</keyword>
<dbReference type="PRINTS" id="PR00625">
    <property type="entry name" value="JDOMAIN"/>
</dbReference>
<feature type="domain" description="J" evidence="11">
    <location>
        <begin position="3"/>
        <end position="67"/>
    </location>
</feature>
<proteinExistence type="inferred from homology"/>
<dbReference type="Gene3D" id="1.10.287.110">
    <property type="entry name" value="DnaJ domain"/>
    <property type="match status" value="1"/>
</dbReference>
<sequence>MISYYQVLGVTPEATTAEIKQAYKLKLLSSHPDKTENVSAQVDIPLIKQAFTTLIDPTSRKQYDLTLLESTKLSGFNINGAGLDVYSLDDFDFDEGQEIWSKNCPRCTAHHSMSLTESDLERGTPDKEGGYDIIVQCNSCSLWIQVKYYEE</sequence>
<evidence type="ECO:0000256" key="1">
    <source>
        <dbReference type="ARBA" id="ARBA00003474"/>
    </source>
</evidence>
<evidence type="ECO:0000256" key="4">
    <source>
        <dbReference type="ARBA" id="ARBA00006169"/>
    </source>
</evidence>
<comment type="function">
    <text evidence="1">Required for the first step of diphthamide biosynthesis, the transfer of 3-amino-3-carboxypropyl from S-adenosyl-L-methionine to a histidine residue. Diphthamide is a post-translational modification of histidine which occurs in elongation factor 2.</text>
</comment>
<evidence type="ECO:0000256" key="2">
    <source>
        <dbReference type="ARBA" id="ARBA00004123"/>
    </source>
</evidence>
<evidence type="ECO:0000256" key="7">
    <source>
        <dbReference type="ARBA" id="ARBA00022723"/>
    </source>
</evidence>
<dbReference type="Pfam" id="PF00226">
    <property type="entry name" value="DnaJ"/>
    <property type="match status" value="1"/>
</dbReference>
<evidence type="ECO:0000256" key="3">
    <source>
        <dbReference type="ARBA" id="ARBA00004496"/>
    </source>
</evidence>
<dbReference type="GO" id="GO:0005634">
    <property type="term" value="C:nucleus"/>
    <property type="evidence" value="ECO:0007669"/>
    <property type="project" value="UniProtKB-SubCell"/>
</dbReference>
<dbReference type="CDD" id="cd06257">
    <property type="entry name" value="DnaJ"/>
    <property type="match status" value="1"/>
</dbReference>
<dbReference type="GO" id="GO:0017183">
    <property type="term" value="P:protein histidyl modification to diphthamide"/>
    <property type="evidence" value="ECO:0007669"/>
    <property type="project" value="UniProtKB-UniPathway"/>
</dbReference>
<dbReference type="UniPathway" id="UPA00559"/>
<keyword evidence="6" id="KW-0963">Cytoplasm</keyword>
<dbReference type="PROSITE" id="PS50076">
    <property type="entry name" value="DNAJ_2"/>
    <property type="match status" value="1"/>
</dbReference>
<dbReference type="SMART" id="SM00271">
    <property type="entry name" value="DnaJ"/>
    <property type="match status" value="1"/>
</dbReference>
<dbReference type="InterPro" id="IPR044248">
    <property type="entry name" value="DPH3/4-like"/>
</dbReference>
<evidence type="ECO:0000259" key="12">
    <source>
        <dbReference type="PROSITE" id="PS51074"/>
    </source>
</evidence>
<evidence type="ECO:0000256" key="5">
    <source>
        <dbReference type="ARBA" id="ARBA00021797"/>
    </source>
</evidence>
<keyword evidence="8" id="KW-0862">Zinc</keyword>
<dbReference type="AlphaFoldDB" id="A0A367XNN6"/>
<dbReference type="Proteomes" id="UP000253472">
    <property type="component" value="Unassembled WGS sequence"/>
</dbReference>
<comment type="caution">
    <text evidence="13">The sequence shown here is derived from an EMBL/GenBank/DDBJ whole genome shotgun (WGS) entry which is preliminary data.</text>
</comment>
<evidence type="ECO:0000313" key="13">
    <source>
        <dbReference type="EMBL" id="RCK54362.1"/>
    </source>
</evidence>
<dbReference type="STRING" id="5486.A0A367XNN6"/>
<organism evidence="13 14">
    <name type="scientific">Candida viswanathii</name>
    <dbReference type="NCBI Taxonomy" id="5486"/>
    <lineage>
        <taxon>Eukaryota</taxon>
        <taxon>Fungi</taxon>
        <taxon>Dikarya</taxon>
        <taxon>Ascomycota</taxon>
        <taxon>Saccharomycotina</taxon>
        <taxon>Pichiomycetes</taxon>
        <taxon>Debaryomycetaceae</taxon>
        <taxon>Candida/Lodderomyces clade</taxon>
        <taxon>Candida</taxon>
    </lineage>
</organism>
<dbReference type="GO" id="GO:0005737">
    <property type="term" value="C:cytoplasm"/>
    <property type="evidence" value="ECO:0007669"/>
    <property type="project" value="UniProtKB-SubCell"/>
</dbReference>
<dbReference type="SUPFAM" id="SSF46565">
    <property type="entry name" value="Chaperone J-domain"/>
    <property type="match status" value="1"/>
</dbReference>
<protein>
    <recommendedName>
        <fullName evidence="5">Diphthamide biosynthesis protein 4</fullName>
    </recommendedName>
</protein>
<keyword evidence="14" id="KW-1185">Reference proteome</keyword>
<dbReference type="Pfam" id="PF05207">
    <property type="entry name" value="Zn_ribbon_CSL"/>
    <property type="match status" value="1"/>
</dbReference>
<comment type="similarity">
    <text evidence="4">Belongs to the DPH4 family.</text>
</comment>
<dbReference type="PANTHER" id="PTHR21454:SF46">
    <property type="entry name" value="DIPHTHAMIDE BIOSYNTHESIS PROTEIN 4"/>
    <property type="match status" value="1"/>
</dbReference>
<dbReference type="PANTHER" id="PTHR21454">
    <property type="entry name" value="DPH3 HOMOLOG-RELATED"/>
    <property type="match status" value="1"/>
</dbReference>
<evidence type="ECO:0000256" key="10">
    <source>
        <dbReference type="ARBA" id="ARBA00023242"/>
    </source>
</evidence>
<evidence type="ECO:0000259" key="11">
    <source>
        <dbReference type="PROSITE" id="PS50076"/>
    </source>
</evidence>
<evidence type="ECO:0000313" key="14">
    <source>
        <dbReference type="Proteomes" id="UP000253472"/>
    </source>
</evidence>
<dbReference type="OrthoDB" id="445556at2759"/>
<dbReference type="InterPro" id="IPR036671">
    <property type="entry name" value="DPH_MB_sf"/>
</dbReference>
<evidence type="ECO:0000256" key="9">
    <source>
        <dbReference type="ARBA" id="ARBA00023004"/>
    </source>
</evidence>
<keyword evidence="7" id="KW-0479">Metal-binding</keyword>
<name>A0A367XNN6_9ASCO</name>
<dbReference type="InterPro" id="IPR001623">
    <property type="entry name" value="DnaJ_domain"/>
</dbReference>
<dbReference type="SUPFAM" id="SSF144217">
    <property type="entry name" value="CSL zinc finger"/>
    <property type="match status" value="1"/>
</dbReference>
<dbReference type="EMBL" id="QLNQ01000030">
    <property type="protein sequence ID" value="RCK54362.1"/>
    <property type="molecule type" value="Genomic_DNA"/>
</dbReference>
<accession>A0A367XNN6</accession>